<feature type="transmembrane region" description="Helical" evidence="1">
    <location>
        <begin position="36"/>
        <end position="56"/>
    </location>
</feature>
<protein>
    <submittedName>
        <fullName evidence="2">Uncharacterized protein</fullName>
    </submittedName>
</protein>
<dbReference type="EMBL" id="MU155693">
    <property type="protein sequence ID" value="KAF9471398.1"/>
    <property type="molecule type" value="Genomic_DNA"/>
</dbReference>
<organism evidence="2 3">
    <name type="scientific">Pholiota conissans</name>
    <dbReference type="NCBI Taxonomy" id="109636"/>
    <lineage>
        <taxon>Eukaryota</taxon>
        <taxon>Fungi</taxon>
        <taxon>Dikarya</taxon>
        <taxon>Basidiomycota</taxon>
        <taxon>Agaricomycotina</taxon>
        <taxon>Agaricomycetes</taxon>
        <taxon>Agaricomycetidae</taxon>
        <taxon>Agaricales</taxon>
        <taxon>Agaricineae</taxon>
        <taxon>Strophariaceae</taxon>
        <taxon>Pholiota</taxon>
    </lineage>
</organism>
<dbReference type="Proteomes" id="UP000807469">
    <property type="component" value="Unassembled WGS sequence"/>
</dbReference>
<keyword evidence="3" id="KW-1185">Reference proteome</keyword>
<comment type="caution">
    <text evidence="2">The sequence shown here is derived from an EMBL/GenBank/DDBJ whole genome shotgun (WGS) entry which is preliminary data.</text>
</comment>
<dbReference type="AlphaFoldDB" id="A0A9P6CTA8"/>
<accession>A0A9P6CTA8</accession>
<evidence type="ECO:0000313" key="2">
    <source>
        <dbReference type="EMBL" id="KAF9471398.1"/>
    </source>
</evidence>
<keyword evidence="1" id="KW-0472">Membrane</keyword>
<evidence type="ECO:0000256" key="1">
    <source>
        <dbReference type="SAM" id="Phobius"/>
    </source>
</evidence>
<gene>
    <name evidence="2" type="ORF">BDN70DRAFT_998635</name>
</gene>
<keyword evidence="1" id="KW-1133">Transmembrane helix</keyword>
<proteinExistence type="predicted"/>
<keyword evidence="1" id="KW-0812">Transmembrane</keyword>
<dbReference type="OrthoDB" id="66620at2759"/>
<name>A0A9P6CTA8_9AGAR</name>
<evidence type="ECO:0000313" key="3">
    <source>
        <dbReference type="Proteomes" id="UP000807469"/>
    </source>
</evidence>
<reference evidence="2" key="1">
    <citation type="submission" date="2020-11" db="EMBL/GenBank/DDBJ databases">
        <authorList>
            <consortium name="DOE Joint Genome Institute"/>
            <person name="Ahrendt S."/>
            <person name="Riley R."/>
            <person name="Andreopoulos W."/>
            <person name="Labutti K."/>
            <person name="Pangilinan J."/>
            <person name="Ruiz-Duenas F.J."/>
            <person name="Barrasa J.M."/>
            <person name="Sanchez-Garcia M."/>
            <person name="Camarero S."/>
            <person name="Miyauchi S."/>
            <person name="Serrano A."/>
            <person name="Linde D."/>
            <person name="Babiker R."/>
            <person name="Drula E."/>
            <person name="Ayuso-Fernandez I."/>
            <person name="Pacheco R."/>
            <person name="Padilla G."/>
            <person name="Ferreira P."/>
            <person name="Barriuso J."/>
            <person name="Kellner H."/>
            <person name="Castanera R."/>
            <person name="Alfaro M."/>
            <person name="Ramirez L."/>
            <person name="Pisabarro A.G."/>
            <person name="Kuo A."/>
            <person name="Tritt A."/>
            <person name="Lipzen A."/>
            <person name="He G."/>
            <person name="Yan M."/>
            <person name="Ng V."/>
            <person name="Cullen D."/>
            <person name="Martin F."/>
            <person name="Rosso M.-N."/>
            <person name="Henrissat B."/>
            <person name="Hibbett D."/>
            <person name="Martinez A.T."/>
            <person name="Grigoriev I.V."/>
        </authorList>
    </citation>
    <scope>NUCLEOTIDE SEQUENCE</scope>
    <source>
        <strain evidence="2">CIRM-BRFM 674</strain>
    </source>
</reference>
<sequence length="208" mass="23373">MKRSSATYSSPCGAKAASILPTRKYQDMWPHPPRPALQTALSAGDAFLFLLVFILLQYISCTRKEGEIGYVQLPEDQDTKLMAEHVPTSPYFSEIAYSLSSTSTSILSNVSRIVKLGQIMAIMSTLSASTTGKSTFLDILWWMRRSTEVSGTVLVNGRKEDDENFKKVVGALLRLSRSREINDEARKFRMREMLAELGILDIKYAYWG</sequence>